<dbReference type="AlphaFoldDB" id="A0A1M5MR90"/>
<dbReference type="EMBL" id="FQVN01000014">
    <property type="protein sequence ID" value="SHG79904.1"/>
    <property type="molecule type" value="Genomic_DNA"/>
</dbReference>
<evidence type="ECO:0000313" key="4">
    <source>
        <dbReference type="Proteomes" id="UP000184501"/>
    </source>
</evidence>
<keyword evidence="4" id="KW-1185">Reference proteome</keyword>
<sequence length="157" mass="16985">MAVKSLLRTAVCAVVTAATLLTAHAGLASAETTPAPAAASVKTNSENVITVTSENLDEVLEMSKEKLVVLDFGASWCGPCRQMKPVIERLAAEYEGQFVLGEVDADTQRAIMQKYRVKYLPTLAPIRNAKEYANSRQVGYNGEAALRRWIDAQLAKG</sequence>
<name>A0A1M5MR90_STRHI</name>
<dbReference type="STRING" id="2017.SAMN05444320_11421"/>
<evidence type="ECO:0000259" key="2">
    <source>
        <dbReference type="PROSITE" id="PS51352"/>
    </source>
</evidence>
<dbReference type="PANTHER" id="PTHR43601">
    <property type="entry name" value="THIOREDOXIN, MITOCHONDRIAL"/>
    <property type="match status" value="1"/>
</dbReference>
<feature type="chain" id="PRO_5012115684" evidence="1">
    <location>
        <begin position="31"/>
        <end position="157"/>
    </location>
</feature>
<reference evidence="3 4" key="1">
    <citation type="submission" date="2016-11" db="EMBL/GenBank/DDBJ databases">
        <authorList>
            <person name="Jaros S."/>
            <person name="Januszkiewicz K."/>
            <person name="Wedrychowicz H."/>
        </authorList>
    </citation>
    <scope>NUCLEOTIDE SEQUENCE [LARGE SCALE GENOMIC DNA]</scope>
    <source>
        <strain evidence="3 4">DSM 44523</strain>
    </source>
</reference>
<dbReference type="Proteomes" id="UP000184501">
    <property type="component" value="Unassembled WGS sequence"/>
</dbReference>
<protein>
    <submittedName>
        <fullName evidence="3">Putative thioredoxin</fullName>
    </submittedName>
</protein>
<organism evidence="3 4">
    <name type="scientific">Streptoalloteichus hindustanus</name>
    <dbReference type="NCBI Taxonomy" id="2017"/>
    <lineage>
        <taxon>Bacteria</taxon>
        <taxon>Bacillati</taxon>
        <taxon>Actinomycetota</taxon>
        <taxon>Actinomycetes</taxon>
        <taxon>Pseudonocardiales</taxon>
        <taxon>Pseudonocardiaceae</taxon>
        <taxon>Streptoalloteichus</taxon>
    </lineage>
</organism>
<feature type="signal peptide" evidence="1">
    <location>
        <begin position="1"/>
        <end position="30"/>
    </location>
</feature>
<dbReference type="Gene3D" id="3.40.30.10">
    <property type="entry name" value="Glutaredoxin"/>
    <property type="match status" value="1"/>
</dbReference>
<evidence type="ECO:0000256" key="1">
    <source>
        <dbReference type="SAM" id="SignalP"/>
    </source>
</evidence>
<dbReference type="InterPro" id="IPR013766">
    <property type="entry name" value="Thioredoxin_domain"/>
</dbReference>
<dbReference type="PROSITE" id="PS51352">
    <property type="entry name" value="THIOREDOXIN_2"/>
    <property type="match status" value="1"/>
</dbReference>
<feature type="domain" description="Thioredoxin" evidence="2">
    <location>
        <begin position="29"/>
        <end position="155"/>
    </location>
</feature>
<dbReference type="RefSeq" id="WP_073489306.1">
    <property type="nucleotide sequence ID" value="NZ_FQVN01000014.1"/>
</dbReference>
<dbReference type="CDD" id="cd02947">
    <property type="entry name" value="TRX_family"/>
    <property type="match status" value="1"/>
</dbReference>
<dbReference type="InterPro" id="IPR036249">
    <property type="entry name" value="Thioredoxin-like_sf"/>
</dbReference>
<dbReference type="Pfam" id="PF00085">
    <property type="entry name" value="Thioredoxin"/>
    <property type="match status" value="1"/>
</dbReference>
<keyword evidence="1" id="KW-0732">Signal</keyword>
<evidence type="ECO:0000313" key="3">
    <source>
        <dbReference type="EMBL" id="SHG79904.1"/>
    </source>
</evidence>
<gene>
    <name evidence="3" type="ORF">SAMN05444320_11421</name>
</gene>
<dbReference type="SUPFAM" id="SSF52833">
    <property type="entry name" value="Thioredoxin-like"/>
    <property type="match status" value="1"/>
</dbReference>
<proteinExistence type="predicted"/>
<dbReference type="PANTHER" id="PTHR43601:SF3">
    <property type="entry name" value="THIOREDOXIN, MITOCHONDRIAL"/>
    <property type="match status" value="1"/>
</dbReference>
<dbReference type="GO" id="GO:0045454">
    <property type="term" value="P:cell redox homeostasis"/>
    <property type="evidence" value="ECO:0007669"/>
    <property type="project" value="TreeGrafter"/>
</dbReference>
<accession>A0A1M5MR90</accession>